<dbReference type="Pfam" id="PF06574">
    <property type="entry name" value="FAD_syn"/>
    <property type="match status" value="1"/>
</dbReference>
<keyword evidence="3" id="KW-0285">Flavoprotein</keyword>
<dbReference type="GO" id="GO:0006747">
    <property type="term" value="P:FAD biosynthetic process"/>
    <property type="evidence" value="ECO:0007669"/>
    <property type="project" value="UniProtKB-UniPathway"/>
</dbReference>
<dbReference type="EC" id="2.7.7.2" evidence="2"/>
<dbReference type="Gene3D" id="3.40.50.620">
    <property type="entry name" value="HUPs"/>
    <property type="match status" value="1"/>
</dbReference>
<feature type="non-terminal residue" evidence="11">
    <location>
        <position position="124"/>
    </location>
</feature>
<evidence type="ECO:0000256" key="7">
    <source>
        <dbReference type="ARBA" id="ARBA00022741"/>
    </source>
</evidence>
<evidence type="ECO:0000256" key="6">
    <source>
        <dbReference type="ARBA" id="ARBA00022695"/>
    </source>
</evidence>
<accession>A0A382H8R1</accession>
<protein>
    <recommendedName>
        <fullName evidence="2">FAD synthase</fullName>
        <ecNumber evidence="2">2.7.7.2</ecNumber>
    </recommendedName>
</protein>
<feature type="domain" description="FAD synthetase" evidence="10">
    <location>
        <begin position="2"/>
        <end position="123"/>
    </location>
</feature>
<comment type="pathway">
    <text evidence="1">Cofactor biosynthesis; FAD biosynthesis; FAD from FMN: step 1/1.</text>
</comment>
<dbReference type="EMBL" id="UINC01059426">
    <property type="protein sequence ID" value="SVB82821.1"/>
    <property type="molecule type" value="Genomic_DNA"/>
</dbReference>
<dbReference type="GO" id="GO:0005524">
    <property type="term" value="F:ATP binding"/>
    <property type="evidence" value="ECO:0007669"/>
    <property type="project" value="UniProtKB-KW"/>
</dbReference>
<dbReference type="UniPathway" id="UPA00277">
    <property type="reaction ID" value="UER00407"/>
</dbReference>
<dbReference type="InterPro" id="IPR014729">
    <property type="entry name" value="Rossmann-like_a/b/a_fold"/>
</dbReference>
<keyword evidence="5" id="KW-0808">Transferase</keyword>
<evidence type="ECO:0000256" key="5">
    <source>
        <dbReference type="ARBA" id="ARBA00022679"/>
    </source>
</evidence>
<evidence type="ECO:0000259" key="10">
    <source>
        <dbReference type="Pfam" id="PF06574"/>
    </source>
</evidence>
<keyword evidence="6" id="KW-0548">Nucleotidyltransferase</keyword>
<dbReference type="SUPFAM" id="SSF52374">
    <property type="entry name" value="Nucleotidylyl transferase"/>
    <property type="match status" value="1"/>
</dbReference>
<organism evidence="11">
    <name type="scientific">marine metagenome</name>
    <dbReference type="NCBI Taxonomy" id="408172"/>
    <lineage>
        <taxon>unclassified sequences</taxon>
        <taxon>metagenomes</taxon>
        <taxon>ecological metagenomes</taxon>
    </lineage>
</organism>
<gene>
    <name evidence="11" type="ORF">METZ01_LOCUS235675</name>
</gene>
<evidence type="ECO:0000256" key="4">
    <source>
        <dbReference type="ARBA" id="ARBA00022643"/>
    </source>
</evidence>
<evidence type="ECO:0000256" key="3">
    <source>
        <dbReference type="ARBA" id="ARBA00022630"/>
    </source>
</evidence>
<keyword evidence="9" id="KW-0067">ATP-binding</keyword>
<sequence>MFDGVHLGHRAVLNLAASAARKDNGMTVALTFPEHPAKFLRPGKEPPLLMDAETKVRDLLEACVDYVVMRPFGKALAEIPAEEFPVSLKDSIPSLRGICVGDNFRFGQDRLGDAGSLRKIGKRL</sequence>
<proteinExistence type="predicted"/>
<name>A0A382H8R1_9ZZZZ</name>
<dbReference type="AlphaFoldDB" id="A0A382H8R1"/>
<evidence type="ECO:0000256" key="2">
    <source>
        <dbReference type="ARBA" id="ARBA00012393"/>
    </source>
</evidence>
<evidence type="ECO:0000256" key="9">
    <source>
        <dbReference type="ARBA" id="ARBA00022840"/>
    </source>
</evidence>
<keyword evidence="4" id="KW-0288">FMN</keyword>
<dbReference type="GO" id="GO:0009231">
    <property type="term" value="P:riboflavin biosynthetic process"/>
    <property type="evidence" value="ECO:0007669"/>
    <property type="project" value="InterPro"/>
</dbReference>
<dbReference type="GO" id="GO:0003919">
    <property type="term" value="F:FMN adenylyltransferase activity"/>
    <property type="evidence" value="ECO:0007669"/>
    <property type="project" value="UniProtKB-EC"/>
</dbReference>
<evidence type="ECO:0000313" key="11">
    <source>
        <dbReference type="EMBL" id="SVB82821.1"/>
    </source>
</evidence>
<keyword evidence="8" id="KW-0274">FAD</keyword>
<evidence type="ECO:0000256" key="1">
    <source>
        <dbReference type="ARBA" id="ARBA00004726"/>
    </source>
</evidence>
<reference evidence="11" key="1">
    <citation type="submission" date="2018-05" db="EMBL/GenBank/DDBJ databases">
        <authorList>
            <person name="Lanie J.A."/>
            <person name="Ng W.-L."/>
            <person name="Kazmierczak K.M."/>
            <person name="Andrzejewski T.M."/>
            <person name="Davidsen T.M."/>
            <person name="Wayne K.J."/>
            <person name="Tettelin H."/>
            <person name="Glass J.I."/>
            <person name="Rusch D."/>
            <person name="Podicherti R."/>
            <person name="Tsui H.-C.T."/>
            <person name="Winkler M.E."/>
        </authorList>
    </citation>
    <scope>NUCLEOTIDE SEQUENCE</scope>
</reference>
<dbReference type="InterPro" id="IPR015864">
    <property type="entry name" value="FAD_synthase"/>
</dbReference>
<keyword evidence="7" id="KW-0547">Nucleotide-binding</keyword>
<evidence type="ECO:0000256" key="8">
    <source>
        <dbReference type="ARBA" id="ARBA00022827"/>
    </source>
</evidence>